<accession>A0A2W7RK80</accession>
<dbReference type="InterPro" id="IPR050351">
    <property type="entry name" value="BphY/WalK/GraS-like"/>
</dbReference>
<evidence type="ECO:0000313" key="11">
    <source>
        <dbReference type="Proteomes" id="UP000249115"/>
    </source>
</evidence>
<dbReference type="RefSeq" id="WP_086497816.1">
    <property type="nucleotide sequence ID" value="NZ_MSSV01000001.1"/>
</dbReference>
<keyword evidence="5 9" id="KW-0418">Kinase</keyword>
<protein>
    <recommendedName>
        <fullName evidence="2">histidine kinase</fullName>
        <ecNumber evidence="2">2.7.13.3</ecNumber>
    </recommendedName>
</protein>
<dbReference type="EC" id="2.7.13.3" evidence="2"/>
<proteinExistence type="predicted"/>
<dbReference type="PANTHER" id="PTHR45453">
    <property type="entry name" value="PHOSPHATE REGULON SENSOR PROTEIN PHOR"/>
    <property type="match status" value="1"/>
</dbReference>
<feature type="transmembrane region" description="Helical" evidence="7">
    <location>
        <begin position="177"/>
        <end position="197"/>
    </location>
</feature>
<keyword evidence="7" id="KW-0812">Transmembrane</keyword>
<evidence type="ECO:0000256" key="5">
    <source>
        <dbReference type="ARBA" id="ARBA00022777"/>
    </source>
</evidence>
<comment type="catalytic activity">
    <reaction evidence="1">
        <text>ATP + protein L-histidine = ADP + protein N-phospho-L-histidine.</text>
        <dbReference type="EC" id="2.7.13.3"/>
    </reaction>
</comment>
<dbReference type="OrthoDB" id="1269247at2"/>
<dbReference type="InterPro" id="IPR031621">
    <property type="entry name" value="HisKA_7TM"/>
</dbReference>
<dbReference type="InterPro" id="IPR036890">
    <property type="entry name" value="HATPase_C_sf"/>
</dbReference>
<dbReference type="Gene3D" id="3.30.450.20">
    <property type="entry name" value="PAS domain"/>
    <property type="match status" value="1"/>
</dbReference>
<dbReference type="SMART" id="SM00387">
    <property type="entry name" value="HATPase_c"/>
    <property type="match status" value="1"/>
</dbReference>
<sequence length="586" mass="66342">MEFPTYLFSFTLILSALLVSMLAIYIMTSIKELTTSVVFTMWCASIWGFFYGLELISSTLVLKLLFLDLQYFGIAFIAGFWVLFALQYTSYKSEKFYLILVMLFAIPTITVGLVITSPNQTFFYKSITLIQEDNFTNMVLVKAPWYYVQVAYSYSTFLLGLVILWRRFRHSNQLFKTQTKQIILAGSIPIAFNIFYQSGVLRPFDTIDLTPFSFLISFGVIGASIARHNLFNIKPIAQNKIIEALTRGVLVLNAKSEIVDFNSMMKSFLTGSTTIKPGDSGQDHFPNHSEVLMLMTNSEEKCIRYELEQEGEKRNIHVEKIDLSEEDKSIGTILLFEDITVQIEINEKLKFQADELQSLNNLKDKYFTIISHDLKGPVFGIKELIHMTNTGLVSQEEFMDMLPEVSKNMEQVAMLLENLLAWSSSQLKGGEIVFPQEFDIQQILIQQKSILERIAHEKKVEILIDGQAESQVKADKNMIELVVRNLLNNAIKFSENGSKITIRTLDTIDFVKICIQDNGIGISPENLLKIQNGISFTTTGQNKETGTGLGLILVKEYIMKNNGHLAVSSDGEKGTKFCIKLPIAVS</sequence>
<evidence type="ECO:0000313" key="9">
    <source>
        <dbReference type="EMBL" id="PZX61238.1"/>
    </source>
</evidence>
<dbReference type="Pfam" id="PF02518">
    <property type="entry name" value="HATPase_c"/>
    <property type="match status" value="1"/>
</dbReference>
<dbReference type="GO" id="GO:0005886">
    <property type="term" value="C:plasma membrane"/>
    <property type="evidence" value="ECO:0007669"/>
    <property type="project" value="TreeGrafter"/>
</dbReference>
<keyword evidence="12" id="KW-1185">Reference proteome</keyword>
<dbReference type="InterPro" id="IPR004358">
    <property type="entry name" value="Sig_transdc_His_kin-like_C"/>
</dbReference>
<dbReference type="EMBL" id="QKZU01000001">
    <property type="protein sequence ID" value="PZX61238.1"/>
    <property type="molecule type" value="Genomic_DNA"/>
</dbReference>
<dbReference type="PRINTS" id="PR00344">
    <property type="entry name" value="BCTRLSENSOR"/>
</dbReference>
<keyword evidence="6" id="KW-0902">Two-component regulatory system</keyword>
<dbReference type="SUPFAM" id="SSF55874">
    <property type="entry name" value="ATPase domain of HSP90 chaperone/DNA topoisomerase II/histidine kinase"/>
    <property type="match status" value="1"/>
</dbReference>
<dbReference type="Gene3D" id="3.30.565.10">
    <property type="entry name" value="Histidine kinase-like ATPase, C-terminal domain"/>
    <property type="match status" value="1"/>
</dbReference>
<dbReference type="InterPro" id="IPR005467">
    <property type="entry name" value="His_kinase_dom"/>
</dbReference>
<dbReference type="EMBL" id="VORV01000002">
    <property type="protein sequence ID" value="TXD79354.1"/>
    <property type="molecule type" value="Genomic_DNA"/>
</dbReference>
<feature type="transmembrane region" description="Helical" evidence="7">
    <location>
        <begin position="6"/>
        <end position="26"/>
    </location>
</feature>
<evidence type="ECO:0000256" key="6">
    <source>
        <dbReference type="ARBA" id="ARBA00023012"/>
    </source>
</evidence>
<feature type="transmembrane region" description="Helical" evidence="7">
    <location>
        <begin position="65"/>
        <end position="84"/>
    </location>
</feature>
<dbReference type="GO" id="GO:0016036">
    <property type="term" value="P:cellular response to phosphate starvation"/>
    <property type="evidence" value="ECO:0007669"/>
    <property type="project" value="TreeGrafter"/>
</dbReference>
<evidence type="ECO:0000313" key="12">
    <source>
        <dbReference type="Proteomes" id="UP000321927"/>
    </source>
</evidence>
<keyword evidence="7" id="KW-1133">Transmembrane helix</keyword>
<dbReference type="GO" id="GO:0000155">
    <property type="term" value="F:phosphorelay sensor kinase activity"/>
    <property type="evidence" value="ECO:0007669"/>
    <property type="project" value="InterPro"/>
</dbReference>
<dbReference type="Proteomes" id="UP000321927">
    <property type="component" value="Unassembled WGS sequence"/>
</dbReference>
<dbReference type="InterPro" id="IPR003594">
    <property type="entry name" value="HATPase_dom"/>
</dbReference>
<evidence type="ECO:0000313" key="10">
    <source>
        <dbReference type="EMBL" id="TXD79354.1"/>
    </source>
</evidence>
<feature type="domain" description="Histidine kinase" evidence="8">
    <location>
        <begin position="369"/>
        <end position="585"/>
    </location>
</feature>
<evidence type="ECO:0000256" key="4">
    <source>
        <dbReference type="ARBA" id="ARBA00022679"/>
    </source>
</evidence>
<name>A0A2W7RK80_9BACT</name>
<evidence type="ECO:0000256" key="2">
    <source>
        <dbReference type="ARBA" id="ARBA00012438"/>
    </source>
</evidence>
<evidence type="ECO:0000256" key="7">
    <source>
        <dbReference type="SAM" id="Phobius"/>
    </source>
</evidence>
<keyword evidence="7" id="KW-0472">Membrane</keyword>
<feature type="transmembrane region" description="Helical" evidence="7">
    <location>
        <begin position="33"/>
        <end position="53"/>
    </location>
</feature>
<organism evidence="9 11">
    <name type="scientific">Algoriphagus ratkowskyi</name>
    <dbReference type="NCBI Taxonomy" id="57028"/>
    <lineage>
        <taxon>Bacteria</taxon>
        <taxon>Pseudomonadati</taxon>
        <taxon>Bacteroidota</taxon>
        <taxon>Cytophagia</taxon>
        <taxon>Cytophagales</taxon>
        <taxon>Cyclobacteriaceae</taxon>
        <taxon>Algoriphagus</taxon>
    </lineage>
</organism>
<dbReference type="Pfam" id="PF16927">
    <property type="entry name" value="HisKA_7TM"/>
    <property type="match status" value="1"/>
</dbReference>
<dbReference type="AlphaFoldDB" id="A0A2W7RK80"/>
<reference evidence="10 12" key="2">
    <citation type="submission" date="2019-08" db="EMBL/GenBank/DDBJ databases">
        <title>Genome of Algoriphagus ratkowskyi IC026.</title>
        <authorList>
            <person name="Bowman J.P."/>
        </authorList>
    </citation>
    <scope>NUCLEOTIDE SEQUENCE [LARGE SCALE GENOMIC DNA]</scope>
    <source>
        <strain evidence="10 12">IC026</strain>
    </source>
</reference>
<dbReference type="Gene3D" id="1.10.287.130">
    <property type="match status" value="1"/>
</dbReference>
<feature type="transmembrane region" description="Helical" evidence="7">
    <location>
        <begin position="209"/>
        <end position="226"/>
    </location>
</feature>
<feature type="transmembrane region" description="Helical" evidence="7">
    <location>
        <begin position="96"/>
        <end position="115"/>
    </location>
</feature>
<keyword evidence="3" id="KW-0597">Phosphoprotein</keyword>
<feature type="transmembrane region" description="Helical" evidence="7">
    <location>
        <begin position="145"/>
        <end position="165"/>
    </location>
</feature>
<dbReference type="Proteomes" id="UP000249115">
    <property type="component" value="Unassembled WGS sequence"/>
</dbReference>
<keyword evidence="4" id="KW-0808">Transferase</keyword>
<dbReference type="GO" id="GO:0004721">
    <property type="term" value="F:phosphoprotein phosphatase activity"/>
    <property type="evidence" value="ECO:0007669"/>
    <property type="project" value="TreeGrafter"/>
</dbReference>
<dbReference type="PROSITE" id="PS50109">
    <property type="entry name" value="HIS_KIN"/>
    <property type="match status" value="1"/>
</dbReference>
<comment type="caution">
    <text evidence="9">The sequence shown here is derived from an EMBL/GenBank/DDBJ whole genome shotgun (WGS) entry which is preliminary data.</text>
</comment>
<dbReference type="InterPro" id="IPR036097">
    <property type="entry name" value="HisK_dim/P_sf"/>
</dbReference>
<dbReference type="SUPFAM" id="SSF47384">
    <property type="entry name" value="Homodimeric domain of signal transducing histidine kinase"/>
    <property type="match status" value="1"/>
</dbReference>
<evidence type="ECO:0000256" key="3">
    <source>
        <dbReference type="ARBA" id="ARBA00022553"/>
    </source>
</evidence>
<dbReference type="PANTHER" id="PTHR45453:SF1">
    <property type="entry name" value="PHOSPHATE REGULON SENSOR PROTEIN PHOR"/>
    <property type="match status" value="1"/>
</dbReference>
<gene>
    <name evidence="10" type="ORF">ESW18_03750</name>
    <name evidence="9" type="ORF">LV84_00226</name>
</gene>
<dbReference type="CDD" id="cd00075">
    <property type="entry name" value="HATPase"/>
    <property type="match status" value="1"/>
</dbReference>
<reference evidence="9 11" key="1">
    <citation type="submission" date="2018-06" db="EMBL/GenBank/DDBJ databases">
        <title>Genomic Encyclopedia of Archaeal and Bacterial Type Strains, Phase II (KMG-II): from individual species to whole genera.</title>
        <authorList>
            <person name="Goeker M."/>
        </authorList>
    </citation>
    <scope>NUCLEOTIDE SEQUENCE [LARGE SCALE GENOMIC DNA]</scope>
    <source>
        <strain evidence="9 11">DSM 22686</strain>
    </source>
</reference>
<evidence type="ECO:0000256" key="1">
    <source>
        <dbReference type="ARBA" id="ARBA00000085"/>
    </source>
</evidence>
<evidence type="ECO:0000259" key="8">
    <source>
        <dbReference type="PROSITE" id="PS50109"/>
    </source>
</evidence>